<dbReference type="GO" id="GO:0052699">
    <property type="term" value="P:ergothioneine biosynthetic process"/>
    <property type="evidence" value="ECO:0007669"/>
    <property type="project" value="InterPro"/>
</dbReference>
<dbReference type="Proteomes" id="UP000662572">
    <property type="component" value="Unassembled WGS sequence"/>
</dbReference>
<dbReference type="GO" id="GO:0032259">
    <property type="term" value="P:methylation"/>
    <property type="evidence" value="ECO:0007669"/>
    <property type="project" value="UniProtKB-KW"/>
</dbReference>
<comment type="pathway">
    <text evidence="5">Amino-acid biosynthesis; ergothioneine biosynthesis.</text>
</comment>
<evidence type="ECO:0008006" key="11">
    <source>
        <dbReference type="Google" id="ProtNLM"/>
    </source>
</evidence>
<feature type="domain" description="Histidine-specific methyltransferase SAM-dependent" evidence="7">
    <location>
        <begin position="411"/>
        <end position="708"/>
    </location>
</feature>
<dbReference type="Pfam" id="PF12867">
    <property type="entry name" value="DinB_2"/>
    <property type="match status" value="1"/>
</dbReference>
<feature type="domain" description="Sulfatase-modifying factor enzyme-like" evidence="6">
    <location>
        <begin position="187"/>
        <end position="321"/>
    </location>
</feature>
<sequence>MDTLYVPATTTQSVNPPCLQRYLQMRTHTHSLIAPLTPEDMVVQSMPDASPVKWHLAHTTWFFETFILSQMHDYQVFDPAFGYLFNSYYEALGPRQPRAQRGLLTRPSLEAVLSYRRYVDDHMSVFLSSDLSPEVTGLLELGLAHEEQHQELLCMDVLHLLAQSPLKPAYNPRWPNVEAGRRGRFTRIDGGLVEIGADNDGFAFDNERPRHKVWLEPFEIADRLVTNGEWLEFMADGGYQRADLWLSDGWAMVLAQQWDSPMYWQSEGAHWQVMSLRGLQPLQPDAPVTHISYYEAAAFAVWKGARLPTEAEWEHACLSGALEQAHDVAWQWTNSAYLPYPGFTPGTGAVGEYNGKFMSGQMVLRGGASVTPKGHARPTYRNFFGPDKRWLFSGLRLARDFKPNRFKDSEFAADVIAGLSATPKSLSPKYFYDAAGSDLFEAICELPEYYPTRTETALLQKTAPDIAAHIPSGAALIEFGSGASAKTKIMLDAAPQISAYVPIDISVDALDGATARLKAGYPQLDIQPVAGDFTARVDLPDTVRNRPKVGFFPGSTIGNFSHDAAIAFLMSAREVLGAGSQLIVGVDMVKDEATLHAAYDDAQGVTAAFNKNLLTRINRELDGDFDVDSFDHLAVWNPDRMRIEMHLVSRKDQTVHALGQTFGFTKGERFHTENSHKFTVASFTRLATAAGWTISDQWISPAPEFAVFRLLPGQATD</sequence>
<evidence type="ECO:0000259" key="7">
    <source>
        <dbReference type="Pfam" id="PF10017"/>
    </source>
</evidence>
<dbReference type="InterPro" id="IPR051128">
    <property type="entry name" value="EgtD_Methyltrsf_superfamily"/>
</dbReference>
<dbReference type="InterPro" id="IPR042095">
    <property type="entry name" value="SUMF_sf"/>
</dbReference>
<dbReference type="EMBL" id="BMZB01000001">
    <property type="protein sequence ID" value="GGZ28908.1"/>
    <property type="molecule type" value="Genomic_DNA"/>
</dbReference>
<dbReference type="NCBIfam" id="TIGR03440">
    <property type="entry name" value="egtB_TIGR03440"/>
    <property type="match status" value="1"/>
</dbReference>
<dbReference type="Gene3D" id="3.90.1580.10">
    <property type="entry name" value="paralog of FGE (formylglycine-generating enzyme)"/>
    <property type="match status" value="2"/>
</dbReference>
<dbReference type="SUPFAM" id="SSF56436">
    <property type="entry name" value="C-type lectin-like"/>
    <property type="match status" value="1"/>
</dbReference>
<evidence type="ECO:0000256" key="4">
    <source>
        <dbReference type="ARBA" id="ARBA00023004"/>
    </source>
</evidence>
<dbReference type="InterPro" id="IPR034660">
    <property type="entry name" value="DinB/YfiT-like"/>
</dbReference>
<evidence type="ECO:0000256" key="5">
    <source>
        <dbReference type="ARBA" id="ARBA00037882"/>
    </source>
</evidence>
<dbReference type="InterPro" id="IPR019257">
    <property type="entry name" value="MeTrfase_dom"/>
</dbReference>
<dbReference type="InterPro" id="IPR017806">
    <property type="entry name" value="EgtB"/>
</dbReference>
<evidence type="ECO:0000259" key="6">
    <source>
        <dbReference type="Pfam" id="PF03781"/>
    </source>
</evidence>
<dbReference type="PANTHER" id="PTHR43397:SF1">
    <property type="entry name" value="ERGOTHIONEINE BIOSYNTHESIS PROTEIN 1"/>
    <property type="match status" value="1"/>
</dbReference>
<reference evidence="9" key="2">
    <citation type="submission" date="2020-09" db="EMBL/GenBank/DDBJ databases">
        <authorList>
            <person name="Sun Q."/>
            <person name="Kim S."/>
        </authorList>
    </citation>
    <scope>NUCLEOTIDE SEQUENCE</scope>
    <source>
        <strain evidence="9">KCTC 32296</strain>
    </source>
</reference>
<dbReference type="Gene3D" id="3.40.50.150">
    <property type="entry name" value="Vaccinia Virus protein VP39"/>
    <property type="match status" value="1"/>
</dbReference>
<evidence type="ECO:0000259" key="8">
    <source>
        <dbReference type="Pfam" id="PF12867"/>
    </source>
</evidence>
<protein>
    <recommendedName>
        <fullName evidence="11">Dimethylhistidine N-methyltransferase</fullName>
    </recommendedName>
</protein>
<accession>A0A918Q067</accession>
<evidence type="ECO:0000256" key="3">
    <source>
        <dbReference type="ARBA" id="ARBA00023002"/>
    </source>
</evidence>
<dbReference type="SUPFAM" id="SSF109854">
    <property type="entry name" value="DinB/YfiT-like putative metalloenzymes"/>
    <property type="match status" value="1"/>
</dbReference>
<keyword evidence="4" id="KW-0408">Iron</keyword>
<dbReference type="Pfam" id="PF10017">
    <property type="entry name" value="Methyltransf_33"/>
    <property type="match status" value="1"/>
</dbReference>
<feature type="domain" description="DinB-like" evidence="8">
    <location>
        <begin position="23"/>
        <end position="151"/>
    </location>
</feature>
<dbReference type="SUPFAM" id="SSF53335">
    <property type="entry name" value="S-adenosyl-L-methionine-dependent methyltransferases"/>
    <property type="match status" value="1"/>
</dbReference>
<evidence type="ECO:0000313" key="9">
    <source>
        <dbReference type="EMBL" id="GGZ28908.1"/>
    </source>
</evidence>
<evidence type="ECO:0000256" key="2">
    <source>
        <dbReference type="ARBA" id="ARBA00022679"/>
    </source>
</evidence>
<dbReference type="InterPro" id="IPR035094">
    <property type="entry name" value="EgtD"/>
</dbReference>
<dbReference type="InterPro" id="IPR029063">
    <property type="entry name" value="SAM-dependent_MTases_sf"/>
</dbReference>
<dbReference type="InterPro" id="IPR005532">
    <property type="entry name" value="SUMF_dom"/>
</dbReference>
<dbReference type="GO" id="GO:0008168">
    <property type="term" value="F:methyltransferase activity"/>
    <property type="evidence" value="ECO:0007669"/>
    <property type="project" value="UniProtKB-KW"/>
</dbReference>
<dbReference type="InterPro" id="IPR024775">
    <property type="entry name" value="DinB-like"/>
</dbReference>
<dbReference type="RefSeq" id="WP_189485613.1">
    <property type="nucleotide sequence ID" value="NZ_BMZB01000001.1"/>
</dbReference>
<keyword evidence="3" id="KW-0560">Oxidoreductase</keyword>
<dbReference type="InterPro" id="IPR016187">
    <property type="entry name" value="CTDL_fold"/>
</dbReference>
<reference evidence="9" key="1">
    <citation type="journal article" date="2014" name="Int. J. Syst. Evol. Microbiol.">
        <title>Complete genome sequence of Corynebacterium casei LMG S-19264T (=DSM 44701T), isolated from a smear-ripened cheese.</title>
        <authorList>
            <consortium name="US DOE Joint Genome Institute (JGI-PGF)"/>
            <person name="Walter F."/>
            <person name="Albersmeier A."/>
            <person name="Kalinowski J."/>
            <person name="Ruckert C."/>
        </authorList>
    </citation>
    <scope>NUCLEOTIDE SEQUENCE</scope>
    <source>
        <strain evidence="9">KCTC 32296</strain>
    </source>
</reference>
<organism evidence="9 10">
    <name type="scientific">Asticcacaulis endophyticus</name>
    <dbReference type="NCBI Taxonomy" id="1395890"/>
    <lineage>
        <taxon>Bacteria</taxon>
        <taxon>Pseudomonadati</taxon>
        <taxon>Pseudomonadota</taxon>
        <taxon>Alphaproteobacteria</taxon>
        <taxon>Caulobacterales</taxon>
        <taxon>Caulobacteraceae</taxon>
        <taxon>Asticcacaulis</taxon>
    </lineage>
</organism>
<keyword evidence="1" id="KW-0489">Methyltransferase</keyword>
<proteinExistence type="predicted"/>
<evidence type="ECO:0000256" key="1">
    <source>
        <dbReference type="ARBA" id="ARBA00022603"/>
    </source>
</evidence>
<dbReference type="NCBIfam" id="TIGR03438">
    <property type="entry name" value="egtD_ergothio"/>
    <property type="match status" value="1"/>
</dbReference>
<keyword evidence="10" id="KW-1185">Reference proteome</keyword>
<dbReference type="AlphaFoldDB" id="A0A918Q067"/>
<dbReference type="PANTHER" id="PTHR43397">
    <property type="entry name" value="ERGOTHIONEINE BIOSYNTHESIS PROTEIN 1"/>
    <property type="match status" value="1"/>
</dbReference>
<keyword evidence="2" id="KW-0808">Transferase</keyword>
<name>A0A918Q067_9CAUL</name>
<comment type="caution">
    <text evidence="9">The sequence shown here is derived from an EMBL/GenBank/DDBJ whole genome shotgun (WGS) entry which is preliminary data.</text>
</comment>
<gene>
    <name evidence="9" type="ORF">GCM10011273_13510</name>
</gene>
<evidence type="ECO:0000313" key="10">
    <source>
        <dbReference type="Proteomes" id="UP000662572"/>
    </source>
</evidence>
<dbReference type="Pfam" id="PF03781">
    <property type="entry name" value="FGE-sulfatase"/>
    <property type="match status" value="1"/>
</dbReference>